<dbReference type="CDD" id="cd07262">
    <property type="entry name" value="VOC_like"/>
    <property type="match status" value="1"/>
</dbReference>
<dbReference type="InterPro" id="IPR004360">
    <property type="entry name" value="Glyas_Fos-R_dOase_dom"/>
</dbReference>
<sequence>MFSYVSLGTNDLARAMRFFDAVLTPLGHQRVEDYDPEDRSAAWGLDDPGPHLWVTQPFDGQPATVGNGTMVSFLAPDRAAVDAFYAAALAHGGADEGPPGLRPQYGPNFYAAYVRDPDGNKLNAVCYQPATA</sequence>
<dbReference type="PANTHER" id="PTHR35006:SF1">
    <property type="entry name" value="BLL2941 PROTEIN"/>
    <property type="match status" value="1"/>
</dbReference>
<gene>
    <name evidence="2" type="ORF">EI545_01050</name>
</gene>
<feature type="domain" description="VOC" evidence="1">
    <location>
        <begin position="1"/>
        <end position="127"/>
    </location>
</feature>
<dbReference type="InterPro" id="IPR037523">
    <property type="entry name" value="VOC_core"/>
</dbReference>
<organism evidence="2 3">
    <name type="scientific">Tabrizicola piscis</name>
    <dbReference type="NCBI Taxonomy" id="2494374"/>
    <lineage>
        <taxon>Bacteria</taxon>
        <taxon>Pseudomonadati</taxon>
        <taxon>Pseudomonadota</taxon>
        <taxon>Alphaproteobacteria</taxon>
        <taxon>Rhodobacterales</taxon>
        <taxon>Paracoccaceae</taxon>
        <taxon>Tabrizicola</taxon>
    </lineage>
</organism>
<dbReference type="PROSITE" id="PS51819">
    <property type="entry name" value="VOC"/>
    <property type="match status" value="1"/>
</dbReference>
<dbReference type="RefSeq" id="WP_125323740.1">
    <property type="nucleotide sequence ID" value="NZ_CP034328.1"/>
</dbReference>
<dbReference type="KEGG" id="taw:EI545_01050"/>
<dbReference type="AlphaFoldDB" id="A0A3S8U1R1"/>
<dbReference type="Pfam" id="PF00903">
    <property type="entry name" value="Glyoxalase"/>
    <property type="match status" value="1"/>
</dbReference>
<dbReference type="Proteomes" id="UP000282002">
    <property type="component" value="Chromosome"/>
</dbReference>
<evidence type="ECO:0000313" key="2">
    <source>
        <dbReference type="EMBL" id="AZL57552.1"/>
    </source>
</evidence>
<proteinExistence type="predicted"/>
<dbReference type="Gene3D" id="3.10.180.10">
    <property type="entry name" value="2,3-Dihydroxybiphenyl 1,2-Dioxygenase, domain 1"/>
    <property type="match status" value="1"/>
</dbReference>
<protein>
    <submittedName>
        <fullName evidence="2">VOC family protein</fullName>
    </submittedName>
</protein>
<evidence type="ECO:0000313" key="3">
    <source>
        <dbReference type="Proteomes" id="UP000282002"/>
    </source>
</evidence>
<dbReference type="InterPro" id="IPR029068">
    <property type="entry name" value="Glyas_Bleomycin-R_OHBP_Dase"/>
</dbReference>
<evidence type="ECO:0000259" key="1">
    <source>
        <dbReference type="PROSITE" id="PS51819"/>
    </source>
</evidence>
<keyword evidence="3" id="KW-1185">Reference proteome</keyword>
<dbReference type="OrthoDB" id="9807407at2"/>
<dbReference type="SUPFAM" id="SSF54593">
    <property type="entry name" value="Glyoxalase/Bleomycin resistance protein/Dihydroxybiphenyl dioxygenase"/>
    <property type="match status" value="1"/>
</dbReference>
<reference evidence="2 3" key="1">
    <citation type="submission" date="2018-12" db="EMBL/GenBank/DDBJ databases">
        <title>Complete genome sequencing of Tabrizicola sp. K13M18.</title>
        <authorList>
            <person name="Bae J.-W."/>
        </authorList>
    </citation>
    <scope>NUCLEOTIDE SEQUENCE [LARGE SCALE GENOMIC DNA]</scope>
    <source>
        <strain evidence="2 3">K13M18</strain>
    </source>
</reference>
<dbReference type="PANTHER" id="PTHR35006">
    <property type="entry name" value="GLYOXALASE FAMILY PROTEIN (AFU_ORTHOLOGUE AFUA_5G14830)"/>
    <property type="match status" value="1"/>
</dbReference>
<accession>A0A3S8U1R1</accession>
<name>A0A3S8U1R1_9RHOB</name>
<dbReference type="EMBL" id="CP034328">
    <property type="protein sequence ID" value="AZL57552.1"/>
    <property type="molecule type" value="Genomic_DNA"/>
</dbReference>